<reference evidence="2 3" key="1">
    <citation type="submission" date="2019-03" db="EMBL/GenBank/DDBJ databases">
        <title>Genomic Encyclopedia of Type Strains, Phase IV (KMG-IV): sequencing the most valuable type-strain genomes for metagenomic binning, comparative biology and taxonomic classification.</title>
        <authorList>
            <person name="Goeker M."/>
        </authorList>
    </citation>
    <scope>NUCLEOTIDE SEQUENCE [LARGE SCALE GENOMIC DNA]</scope>
    <source>
        <strain evidence="2 3">DSM 103792</strain>
    </source>
</reference>
<dbReference type="AlphaFoldDB" id="A0A4R6V059"/>
<feature type="transmembrane region" description="Helical" evidence="1">
    <location>
        <begin position="184"/>
        <end position="202"/>
    </location>
</feature>
<proteinExistence type="predicted"/>
<gene>
    <name evidence="2" type="ORF">EV696_10478</name>
</gene>
<dbReference type="EMBL" id="SNYM01000004">
    <property type="protein sequence ID" value="TDQ49374.1"/>
    <property type="molecule type" value="Genomic_DNA"/>
</dbReference>
<sequence>MSEGWLNIWRGYRIGFLLISRGGISAWRCSISVITTALPILRIFNAILNTDMTIDTQFAWLVVVGLLARLLDNGQGQRLGLLTISGVWSFGSSLWLAIAVAHLGQSYRGAKALLVAERDSKTLVSNEAPMPRWQQWLAPLLYLSGVSTYSSMVRSPWRWLFGLLSLSIATVALLIWGWRAGQPMLAFGLGALIASPFVLPVRHYLPERASVILALLLVAAALLWRILR</sequence>
<evidence type="ECO:0000256" key="1">
    <source>
        <dbReference type="SAM" id="Phobius"/>
    </source>
</evidence>
<comment type="caution">
    <text evidence="2">The sequence shown here is derived from an EMBL/GenBank/DDBJ whole genome shotgun (WGS) entry which is preliminary data.</text>
</comment>
<keyword evidence="3" id="KW-1185">Reference proteome</keyword>
<dbReference type="Proteomes" id="UP000295375">
    <property type="component" value="Unassembled WGS sequence"/>
</dbReference>
<feature type="transmembrane region" description="Helical" evidence="1">
    <location>
        <begin position="159"/>
        <end position="178"/>
    </location>
</feature>
<organism evidence="2 3">
    <name type="scientific">Permianibacter aggregans</name>
    <dbReference type="NCBI Taxonomy" id="1510150"/>
    <lineage>
        <taxon>Bacteria</taxon>
        <taxon>Pseudomonadati</taxon>
        <taxon>Pseudomonadota</taxon>
        <taxon>Gammaproteobacteria</taxon>
        <taxon>Pseudomonadales</taxon>
        <taxon>Pseudomonadaceae</taxon>
        <taxon>Permianibacter</taxon>
    </lineage>
</organism>
<feature type="transmembrane region" description="Helical" evidence="1">
    <location>
        <begin position="79"/>
        <end position="103"/>
    </location>
</feature>
<protein>
    <submittedName>
        <fullName evidence="2">Uncharacterized protein</fullName>
    </submittedName>
</protein>
<keyword evidence="1" id="KW-0812">Transmembrane</keyword>
<keyword evidence="1" id="KW-0472">Membrane</keyword>
<feature type="transmembrane region" description="Helical" evidence="1">
    <location>
        <begin position="26"/>
        <end position="48"/>
    </location>
</feature>
<dbReference type="RefSeq" id="WP_133588904.1">
    <property type="nucleotide sequence ID" value="NZ_CP037953.1"/>
</dbReference>
<evidence type="ECO:0000313" key="2">
    <source>
        <dbReference type="EMBL" id="TDQ49374.1"/>
    </source>
</evidence>
<keyword evidence="1" id="KW-1133">Transmembrane helix</keyword>
<accession>A0A4R6V059</accession>
<name>A0A4R6V059_9GAMM</name>
<feature type="transmembrane region" description="Helical" evidence="1">
    <location>
        <begin position="209"/>
        <end position="227"/>
    </location>
</feature>
<evidence type="ECO:0000313" key="3">
    <source>
        <dbReference type="Proteomes" id="UP000295375"/>
    </source>
</evidence>